<keyword evidence="3" id="KW-1185">Reference proteome</keyword>
<reference evidence="3" key="1">
    <citation type="submission" date="2016-10" db="EMBL/GenBank/DDBJ databases">
        <authorList>
            <person name="Varghese N."/>
            <person name="Submissions S."/>
        </authorList>
    </citation>
    <scope>NUCLEOTIDE SEQUENCE [LARGE SCALE GENOMIC DNA]</scope>
    <source>
        <strain evidence="3">IBRC-M 10043</strain>
    </source>
</reference>
<evidence type="ECO:0000313" key="3">
    <source>
        <dbReference type="Proteomes" id="UP000198775"/>
    </source>
</evidence>
<evidence type="ECO:0000256" key="1">
    <source>
        <dbReference type="SAM" id="MobiDB-lite"/>
    </source>
</evidence>
<accession>A0A1H8VVV6</accession>
<sequence>MAATHNSSVGWIAHLNMMHTKTRSTTLPHSGKDRRPSTGHIRRSKKLSAAILSTDHSHCWMLLTVHRPLQPVLIRRYSLSVPANSVRTPSNCSRFWTRGATCILSAPDVRLAGWPTITALTCRWTLIAVWILGVMGIIQLKTWLLRLPGRLTQRVDPSKFCGNWPMNPPRQSHRHHCPTWCVVMHRRSASISTNLLDSV</sequence>
<gene>
    <name evidence="2" type="ORF">SAMN05216388_10432</name>
</gene>
<proteinExistence type="predicted"/>
<feature type="region of interest" description="Disordered" evidence="1">
    <location>
        <begin position="22"/>
        <end position="43"/>
    </location>
</feature>
<dbReference type="EMBL" id="FOCX01000043">
    <property type="protein sequence ID" value="SEP19485.1"/>
    <property type="molecule type" value="Genomic_DNA"/>
</dbReference>
<evidence type="ECO:0000313" key="2">
    <source>
        <dbReference type="EMBL" id="SEP19485.1"/>
    </source>
</evidence>
<dbReference type="AlphaFoldDB" id="A0A1H8VVV6"/>
<organism evidence="2 3">
    <name type="scientific">Halorientalis persicus</name>
    <dbReference type="NCBI Taxonomy" id="1367881"/>
    <lineage>
        <taxon>Archaea</taxon>
        <taxon>Methanobacteriati</taxon>
        <taxon>Methanobacteriota</taxon>
        <taxon>Stenosarchaea group</taxon>
        <taxon>Halobacteria</taxon>
        <taxon>Halobacteriales</taxon>
        <taxon>Haloarculaceae</taxon>
        <taxon>Halorientalis</taxon>
    </lineage>
</organism>
<name>A0A1H8VVV6_9EURY</name>
<dbReference type="Proteomes" id="UP000198775">
    <property type="component" value="Unassembled WGS sequence"/>
</dbReference>
<protein>
    <submittedName>
        <fullName evidence="2">Uncharacterized protein</fullName>
    </submittedName>
</protein>